<protein>
    <recommendedName>
        <fullName evidence="2">VQ domain-containing protein</fullName>
    </recommendedName>
</protein>
<proteinExistence type="predicted"/>
<comment type="caution">
    <text evidence="3">The sequence shown here is derived from an EMBL/GenBank/DDBJ whole genome shotgun (WGS) entry which is preliminary data.</text>
</comment>
<evidence type="ECO:0000313" key="4">
    <source>
        <dbReference type="Proteomes" id="UP001346149"/>
    </source>
</evidence>
<dbReference type="GO" id="GO:0005516">
    <property type="term" value="F:calmodulin binding"/>
    <property type="evidence" value="ECO:0007669"/>
    <property type="project" value="TreeGrafter"/>
</dbReference>
<dbReference type="Proteomes" id="UP001346149">
    <property type="component" value="Unassembled WGS sequence"/>
</dbReference>
<dbReference type="InterPro" id="IPR008889">
    <property type="entry name" value="VQ"/>
</dbReference>
<feature type="domain" description="VQ" evidence="2">
    <location>
        <begin position="130"/>
        <end position="153"/>
    </location>
</feature>
<accession>A0AAN7R8K5</accession>
<keyword evidence="4" id="KW-1185">Reference proteome</keyword>
<evidence type="ECO:0000259" key="2">
    <source>
        <dbReference type="Pfam" id="PF05678"/>
    </source>
</evidence>
<evidence type="ECO:0000256" key="1">
    <source>
        <dbReference type="SAM" id="MobiDB-lite"/>
    </source>
</evidence>
<evidence type="ECO:0000313" key="3">
    <source>
        <dbReference type="EMBL" id="KAK4792215.1"/>
    </source>
</evidence>
<dbReference type="PANTHER" id="PTHR33179:SF9">
    <property type="entry name" value="OS01G0278000 PROTEIN"/>
    <property type="match status" value="1"/>
</dbReference>
<feature type="region of interest" description="Disordered" evidence="1">
    <location>
        <begin position="107"/>
        <end position="134"/>
    </location>
</feature>
<organism evidence="3 4">
    <name type="scientific">Trapa natans</name>
    <name type="common">Water chestnut</name>
    <dbReference type="NCBI Taxonomy" id="22666"/>
    <lineage>
        <taxon>Eukaryota</taxon>
        <taxon>Viridiplantae</taxon>
        <taxon>Streptophyta</taxon>
        <taxon>Embryophyta</taxon>
        <taxon>Tracheophyta</taxon>
        <taxon>Spermatophyta</taxon>
        <taxon>Magnoliopsida</taxon>
        <taxon>eudicotyledons</taxon>
        <taxon>Gunneridae</taxon>
        <taxon>Pentapetalae</taxon>
        <taxon>rosids</taxon>
        <taxon>malvids</taxon>
        <taxon>Myrtales</taxon>
        <taxon>Lythraceae</taxon>
        <taxon>Trapa</taxon>
    </lineage>
</organism>
<dbReference type="Pfam" id="PF05678">
    <property type="entry name" value="VQ"/>
    <property type="match status" value="1"/>
</dbReference>
<name>A0AAN7R8K5_TRANT</name>
<dbReference type="InterPro" id="IPR039609">
    <property type="entry name" value="VQ_15/22"/>
</dbReference>
<dbReference type="GO" id="GO:0005634">
    <property type="term" value="C:nucleus"/>
    <property type="evidence" value="ECO:0007669"/>
    <property type="project" value="TreeGrafter"/>
</dbReference>
<dbReference type="PANTHER" id="PTHR33179">
    <property type="entry name" value="VQ MOTIF-CONTAINING PROTEIN"/>
    <property type="match status" value="1"/>
</dbReference>
<dbReference type="AlphaFoldDB" id="A0AAN7R8K5"/>
<reference evidence="3 4" key="1">
    <citation type="journal article" date="2023" name="Hortic Res">
        <title>Pangenome of water caltrop reveals structural variations and asymmetric subgenome divergence after allopolyploidization.</title>
        <authorList>
            <person name="Zhang X."/>
            <person name="Chen Y."/>
            <person name="Wang L."/>
            <person name="Yuan Y."/>
            <person name="Fang M."/>
            <person name="Shi L."/>
            <person name="Lu R."/>
            <person name="Comes H.P."/>
            <person name="Ma Y."/>
            <person name="Chen Y."/>
            <person name="Huang G."/>
            <person name="Zhou Y."/>
            <person name="Zheng Z."/>
            <person name="Qiu Y."/>
        </authorList>
    </citation>
    <scope>NUCLEOTIDE SEQUENCE [LARGE SCALE GENOMIC DNA]</scope>
    <source>
        <strain evidence="3">F231</strain>
    </source>
</reference>
<dbReference type="EMBL" id="JAXQNO010000008">
    <property type="protein sequence ID" value="KAK4792215.1"/>
    <property type="molecule type" value="Genomic_DNA"/>
</dbReference>
<dbReference type="GO" id="GO:0006970">
    <property type="term" value="P:response to osmotic stress"/>
    <property type="evidence" value="ECO:0007669"/>
    <property type="project" value="TreeGrafter"/>
</dbReference>
<feature type="compositionally biased region" description="Basic residues" evidence="1">
    <location>
        <begin position="119"/>
        <end position="132"/>
    </location>
</feature>
<gene>
    <name evidence="3" type="ORF">SAY86_022650</name>
</gene>
<sequence>MASSDMATVDPWNFVKPSFMDPWFSEAMSRDTQTLTIALTKSLSNSVANYDDSLFSAADSLSYDHIPPLLGTSVANPDLAPPTPAISNVSGGSDLEPVSNKRQMIRSCGNPISASSSRKVTKRKPRPSKRSHTTFFTADPANFRQMVQQVTGARFAGRYSPDLHAAGNTILKPEPQRAVGGRFSGGIIPSRGLPTLDTSAILLDNRQLGVGSQATLPPVSTRTAAAALSYISAGDGGCPAGMDFVSSTSFPTLESWNTI</sequence>